<evidence type="ECO:0000313" key="1">
    <source>
        <dbReference type="EMBL" id="CAD7237317.1"/>
    </source>
</evidence>
<proteinExistence type="predicted"/>
<name>A0A7R8ZZ97_9CRUS</name>
<organism evidence="1">
    <name type="scientific">Cyprideis torosa</name>
    <dbReference type="NCBI Taxonomy" id="163714"/>
    <lineage>
        <taxon>Eukaryota</taxon>
        <taxon>Metazoa</taxon>
        <taxon>Ecdysozoa</taxon>
        <taxon>Arthropoda</taxon>
        <taxon>Crustacea</taxon>
        <taxon>Oligostraca</taxon>
        <taxon>Ostracoda</taxon>
        <taxon>Podocopa</taxon>
        <taxon>Podocopida</taxon>
        <taxon>Cytherocopina</taxon>
        <taxon>Cytheroidea</taxon>
        <taxon>Cytherideidae</taxon>
        <taxon>Cyprideis</taxon>
    </lineage>
</organism>
<dbReference type="EMBL" id="OB686730">
    <property type="protein sequence ID" value="CAD7237317.1"/>
    <property type="molecule type" value="Genomic_DNA"/>
</dbReference>
<protein>
    <submittedName>
        <fullName evidence="1">Uncharacterized protein</fullName>
    </submittedName>
</protein>
<gene>
    <name evidence="1" type="ORF">CTOB1V02_LOCUS15132</name>
</gene>
<accession>A0A7R8ZZ97</accession>
<sequence>MWLISEMSSGDLLATVLYAVVCIVIVFCLKNVLIYAARKKRAMGWATEVRRKRHIQFQRIRKKLSTPDGTLMTPARHRIVSLSICQLLDELQEGKILPTE</sequence>
<dbReference type="AlphaFoldDB" id="A0A7R8ZZ97"/>
<feature type="non-terminal residue" evidence="1">
    <location>
        <position position="100"/>
    </location>
</feature>
<reference evidence="1" key="1">
    <citation type="submission" date="2020-11" db="EMBL/GenBank/DDBJ databases">
        <authorList>
            <person name="Tran Van P."/>
        </authorList>
    </citation>
    <scope>NUCLEOTIDE SEQUENCE</scope>
</reference>